<keyword evidence="4" id="KW-1185">Reference proteome</keyword>
<reference evidence="3 4" key="1">
    <citation type="submission" date="2018-01" db="EMBL/GenBank/DDBJ databases">
        <title>Comparison of the Chinese Bamboo Partridge and Red Junglefowl genome sequences highlights the importance of demography in genome evolution.</title>
        <authorList>
            <person name="Tiley G.P."/>
            <person name="Kimball R.T."/>
            <person name="Braun E.L."/>
            <person name="Burleigh J.G."/>
        </authorList>
    </citation>
    <scope>NUCLEOTIDE SEQUENCE [LARGE SCALE GENOMIC DNA]</scope>
    <source>
        <strain evidence="3">RTK389</strain>
        <tissue evidence="3">Blood</tissue>
    </source>
</reference>
<feature type="transmembrane region" description="Helical" evidence="2">
    <location>
        <begin position="130"/>
        <end position="153"/>
    </location>
</feature>
<evidence type="ECO:0000256" key="2">
    <source>
        <dbReference type="SAM" id="Phobius"/>
    </source>
</evidence>
<protein>
    <submittedName>
        <fullName evidence="3">Uncharacterized protein</fullName>
    </submittedName>
</protein>
<sequence length="272" mass="31008">MELFDSFPFSVLLVLHLLVSYPYSWLALYSLPLGPFFTTILLLQAATSLLAFSFSNLEFLRTGRTQRDVQERSSTVRRQRCHCFCWHHILYLCCDSCRRHFCQHGQVPRKHSRPQRCPWYRPTISYYRCAHLLLTVATSQSVAVQLSCILLPLLCPLQPITLQKIDVITVTVFTILYLNPIMLWALWGTRAQRTPRQRAYTCTETIATNSSVSSPPSQNCSVLVLWTSPQLDAVMSQEQENQQAAAKGEGQQDEQEPKAEPSAVPGIEDTKE</sequence>
<feature type="transmembrane region" description="Helical" evidence="2">
    <location>
        <begin position="7"/>
        <end position="24"/>
    </location>
</feature>
<gene>
    <name evidence="3" type="ORF">CIB84_010904</name>
</gene>
<accession>A0A2P4SML4</accession>
<proteinExistence type="predicted"/>
<dbReference type="EMBL" id="PPHD01034842">
    <property type="protein sequence ID" value="POI25351.1"/>
    <property type="molecule type" value="Genomic_DNA"/>
</dbReference>
<organism evidence="3 4">
    <name type="scientific">Bambusicola thoracicus</name>
    <name type="common">Chinese bamboo-partridge</name>
    <name type="synonym">Perdix thoracica</name>
    <dbReference type="NCBI Taxonomy" id="9083"/>
    <lineage>
        <taxon>Eukaryota</taxon>
        <taxon>Metazoa</taxon>
        <taxon>Chordata</taxon>
        <taxon>Craniata</taxon>
        <taxon>Vertebrata</taxon>
        <taxon>Euteleostomi</taxon>
        <taxon>Archelosauria</taxon>
        <taxon>Archosauria</taxon>
        <taxon>Dinosauria</taxon>
        <taxon>Saurischia</taxon>
        <taxon>Theropoda</taxon>
        <taxon>Coelurosauria</taxon>
        <taxon>Aves</taxon>
        <taxon>Neognathae</taxon>
        <taxon>Galloanserae</taxon>
        <taxon>Galliformes</taxon>
        <taxon>Phasianidae</taxon>
        <taxon>Perdicinae</taxon>
        <taxon>Bambusicola</taxon>
    </lineage>
</organism>
<keyword evidence="2" id="KW-1133">Transmembrane helix</keyword>
<comment type="caution">
    <text evidence="3">The sequence shown here is derived from an EMBL/GenBank/DDBJ whole genome shotgun (WGS) entry which is preliminary data.</text>
</comment>
<evidence type="ECO:0000313" key="3">
    <source>
        <dbReference type="EMBL" id="POI25351.1"/>
    </source>
</evidence>
<name>A0A2P4SML4_BAMTH</name>
<dbReference type="OrthoDB" id="9119379at2759"/>
<evidence type="ECO:0000256" key="1">
    <source>
        <dbReference type="SAM" id="MobiDB-lite"/>
    </source>
</evidence>
<dbReference type="AlphaFoldDB" id="A0A2P4SML4"/>
<feature type="transmembrane region" description="Helical" evidence="2">
    <location>
        <begin position="165"/>
        <end position="187"/>
    </location>
</feature>
<feature type="transmembrane region" description="Helical" evidence="2">
    <location>
        <begin position="36"/>
        <end position="57"/>
    </location>
</feature>
<keyword evidence="2" id="KW-0812">Transmembrane</keyword>
<evidence type="ECO:0000313" key="4">
    <source>
        <dbReference type="Proteomes" id="UP000237246"/>
    </source>
</evidence>
<keyword evidence="2" id="KW-0472">Membrane</keyword>
<feature type="region of interest" description="Disordered" evidence="1">
    <location>
        <begin position="236"/>
        <end position="272"/>
    </location>
</feature>
<dbReference type="Proteomes" id="UP000237246">
    <property type="component" value="Unassembled WGS sequence"/>
</dbReference>